<dbReference type="EMBL" id="ML996478">
    <property type="protein sequence ID" value="KAF2726460.1"/>
    <property type="molecule type" value="Genomic_DNA"/>
</dbReference>
<reference evidence="1" key="1">
    <citation type="journal article" date="2020" name="Stud. Mycol.">
        <title>101 Dothideomycetes genomes: a test case for predicting lifestyles and emergence of pathogens.</title>
        <authorList>
            <person name="Haridas S."/>
            <person name="Albert R."/>
            <person name="Binder M."/>
            <person name="Bloem J."/>
            <person name="Labutti K."/>
            <person name="Salamov A."/>
            <person name="Andreopoulos B."/>
            <person name="Baker S."/>
            <person name="Barry K."/>
            <person name="Bills G."/>
            <person name="Bluhm B."/>
            <person name="Cannon C."/>
            <person name="Castanera R."/>
            <person name="Culley D."/>
            <person name="Daum C."/>
            <person name="Ezra D."/>
            <person name="Gonzalez J."/>
            <person name="Henrissat B."/>
            <person name="Kuo A."/>
            <person name="Liang C."/>
            <person name="Lipzen A."/>
            <person name="Lutzoni F."/>
            <person name="Magnuson J."/>
            <person name="Mondo S."/>
            <person name="Nolan M."/>
            <person name="Ohm R."/>
            <person name="Pangilinan J."/>
            <person name="Park H.-J."/>
            <person name="Ramirez L."/>
            <person name="Alfaro M."/>
            <person name="Sun H."/>
            <person name="Tritt A."/>
            <person name="Yoshinaga Y."/>
            <person name="Zwiers L.-H."/>
            <person name="Turgeon B."/>
            <person name="Goodwin S."/>
            <person name="Spatafora J."/>
            <person name="Crous P."/>
            <person name="Grigoriev I."/>
        </authorList>
    </citation>
    <scope>NUCLEOTIDE SEQUENCE</scope>
    <source>
        <strain evidence="1">CBS 125425</strain>
    </source>
</reference>
<dbReference type="Proteomes" id="UP000799444">
    <property type="component" value="Unassembled WGS sequence"/>
</dbReference>
<comment type="caution">
    <text evidence="1">The sequence shown here is derived from an EMBL/GenBank/DDBJ whole genome shotgun (WGS) entry which is preliminary data.</text>
</comment>
<protein>
    <submittedName>
        <fullName evidence="1">Uncharacterized protein</fullName>
    </submittedName>
</protein>
<evidence type="ECO:0000313" key="1">
    <source>
        <dbReference type="EMBL" id="KAF2726460.1"/>
    </source>
</evidence>
<name>A0A9P4QIN7_9PLEO</name>
<sequence length="73" mass="8127">EQLAAELVVTAINLLNHTPSRKLGWKVPFELVHNRKPPVSHFELIGTKAYTLNKHLARGDKLAPHTLLGRLVG</sequence>
<feature type="non-terminal residue" evidence="1">
    <location>
        <position position="1"/>
    </location>
</feature>
<proteinExistence type="predicted"/>
<keyword evidence="2" id="KW-1185">Reference proteome</keyword>
<dbReference type="SUPFAM" id="SSF53098">
    <property type="entry name" value="Ribonuclease H-like"/>
    <property type="match status" value="1"/>
</dbReference>
<evidence type="ECO:0000313" key="2">
    <source>
        <dbReference type="Proteomes" id="UP000799444"/>
    </source>
</evidence>
<dbReference type="AlphaFoldDB" id="A0A9P4QIN7"/>
<accession>A0A9P4QIN7</accession>
<gene>
    <name evidence="1" type="ORF">EJ04DRAFT_453329</name>
</gene>
<organism evidence="1 2">
    <name type="scientific">Polyplosphaeria fusca</name>
    <dbReference type="NCBI Taxonomy" id="682080"/>
    <lineage>
        <taxon>Eukaryota</taxon>
        <taxon>Fungi</taxon>
        <taxon>Dikarya</taxon>
        <taxon>Ascomycota</taxon>
        <taxon>Pezizomycotina</taxon>
        <taxon>Dothideomycetes</taxon>
        <taxon>Pleosporomycetidae</taxon>
        <taxon>Pleosporales</taxon>
        <taxon>Tetraplosphaeriaceae</taxon>
        <taxon>Polyplosphaeria</taxon>
    </lineage>
</organism>
<dbReference type="OrthoDB" id="3943081at2759"/>
<dbReference type="InterPro" id="IPR012337">
    <property type="entry name" value="RNaseH-like_sf"/>
</dbReference>